<feature type="transmembrane region" description="Helical" evidence="6">
    <location>
        <begin position="205"/>
        <end position="225"/>
    </location>
</feature>
<dbReference type="InterPro" id="IPR029020">
    <property type="entry name" value="Ammonium/urea_transptr"/>
</dbReference>
<evidence type="ECO:0000256" key="6">
    <source>
        <dbReference type="SAM" id="Phobius"/>
    </source>
</evidence>
<feature type="transmembrane region" description="Helical" evidence="6">
    <location>
        <begin position="60"/>
        <end position="78"/>
    </location>
</feature>
<evidence type="ECO:0000256" key="4">
    <source>
        <dbReference type="ARBA" id="ARBA00022989"/>
    </source>
</evidence>
<evidence type="ECO:0000259" key="7">
    <source>
        <dbReference type="Pfam" id="PF00909"/>
    </source>
</evidence>
<keyword evidence="5 6" id="KW-0472">Membrane</keyword>
<dbReference type="Proteomes" id="UP000747542">
    <property type="component" value="Unassembled WGS sequence"/>
</dbReference>
<dbReference type="PRINTS" id="PR00342">
    <property type="entry name" value="RHESUSRHD"/>
</dbReference>
<keyword evidence="3 6" id="KW-0812">Transmembrane</keyword>
<evidence type="ECO:0000256" key="3">
    <source>
        <dbReference type="ARBA" id="ARBA00022692"/>
    </source>
</evidence>
<feature type="domain" description="Ammonium transporter AmtB-like" evidence="7">
    <location>
        <begin position="180"/>
        <end position="340"/>
    </location>
</feature>
<comment type="subcellular location">
    <subcellularLocation>
        <location evidence="1">Membrane</location>
        <topology evidence="1">Multi-pass membrane protein</topology>
    </subcellularLocation>
</comment>
<dbReference type="GO" id="GO:0005886">
    <property type="term" value="C:plasma membrane"/>
    <property type="evidence" value="ECO:0007669"/>
    <property type="project" value="InterPro"/>
</dbReference>
<sequence>MLLPCSVFQDVHVMIFVGFGFLMTFLKRYGFSAVGLNFMIGVLCLQWALLVNGFFHLKLLGADFTAATVLITFGSVIGKTTPTQLIIVTMMEIPLFAINEVIGRTYLGAIDMGDSMFVHTFGAYFGLALSLLLYRRDASTEKEGSSYQSDIFAMIGTIFLWLYWPSFNAGAAPGDDQHRAVHIQNSTLAGGVAVGTAADLMIHPWGAVLIGMIAGIISVAGYMFLTPFLASRLRIHDTCGVNNLHGMPGILAGIIGCVAAAMATEATYGPSLYQIFPARAPVEGSEDLLRLQEFIPDLEAGSGLSASGQAANQILALIITLAIATVGGIVTGLVLKLSPFALLKTEELYEDEKYWLMEEGEEEISDNIPMNPRADNGTSK</sequence>
<gene>
    <name evidence="8" type="primary">rhbg-b-L</name>
    <name evidence="8" type="ORF">Hamer_G012559</name>
</gene>
<dbReference type="InterPro" id="IPR024041">
    <property type="entry name" value="NH4_transpt_AmtB-like_dom"/>
</dbReference>
<evidence type="ECO:0000313" key="9">
    <source>
        <dbReference type="Proteomes" id="UP000747542"/>
    </source>
</evidence>
<dbReference type="Gene3D" id="1.10.3430.10">
    <property type="entry name" value="Ammonium transporter AmtB like domains"/>
    <property type="match status" value="2"/>
</dbReference>
<keyword evidence="4 6" id="KW-1133">Transmembrane helix</keyword>
<name>A0A8J5K6N5_HOMAM</name>
<feature type="transmembrane region" description="Helical" evidence="6">
    <location>
        <begin position="146"/>
        <end position="164"/>
    </location>
</feature>
<feature type="transmembrane region" description="Helical" evidence="6">
    <location>
        <begin position="115"/>
        <end position="134"/>
    </location>
</feature>
<dbReference type="SUPFAM" id="SSF111352">
    <property type="entry name" value="Ammonium transporter"/>
    <property type="match status" value="1"/>
</dbReference>
<feature type="transmembrane region" description="Helical" evidence="6">
    <location>
        <begin position="85"/>
        <end position="103"/>
    </location>
</feature>
<dbReference type="GO" id="GO:0097272">
    <property type="term" value="P:ammonium homeostasis"/>
    <property type="evidence" value="ECO:0007669"/>
    <property type="project" value="TreeGrafter"/>
</dbReference>
<dbReference type="PANTHER" id="PTHR11730:SF60">
    <property type="entry name" value="RH50, ISOFORM D"/>
    <property type="match status" value="1"/>
</dbReference>
<feature type="domain" description="Ammonium transporter AmtB-like" evidence="7">
    <location>
        <begin position="6"/>
        <end position="177"/>
    </location>
</feature>
<comment type="similarity">
    <text evidence="2">Belongs to the ammonium transporter (TC 2.A.49) family. Rh subfamily.</text>
</comment>
<organism evidence="8 9">
    <name type="scientific">Homarus americanus</name>
    <name type="common">American lobster</name>
    <dbReference type="NCBI Taxonomy" id="6706"/>
    <lineage>
        <taxon>Eukaryota</taxon>
        <taxon>Metazoa</taxon>
        <taxon>Ecdysozoa</taxon>
        <taxon>Arthropoda</taxon>
        <taxon>Crustacea</taxon>
        <taxon>Multicrustacea</taxon>
        <taxon>Malacostraca</taxon>
        <taxon>Eumalacostraca</taxon>
        <taxon>Eucarida</taxon>
        <taxon>Decapoda</taxon>
        <taxon>Pleocyemata</taxon>
        <taxon>Astacidea</taxon>
        <taxon>Nephropoidea</taxon>
        <taxon>Nephropidae</taxon>
        <taxon>Homarus</taxon>
    </lineage>
</organism>
<evidence type="ECO:0000313" key="8">
    <source>
        <dbReference type="EMBL" id="KAG7170985.1"/>
    </source>
</evidence>
<dbReference type="InterPro" id="IPR002229">
    <property type="entry name" value="RhesusRHD"/>
</dbReference>
<dbReference type="AlphaFoldDB" id="A0A8J5K6N5"/>
<feature type="transmembrane region" description="Helical" evidence="6">
    <location>
        <begin position="6"/>
        <end position="26"/>
    </location>
</feature>
<feature type="transmembrane region" description="Helical" evidence="6">
    <location>
        <begin position="314"/>
        <end position="335"/>
    </location>
</feature>
<feature type="transmembrane region" description="Helical" evidence="6">
    <location>
        <begin position="246"/>
        <end position="264"/>
    </location>
</feature>
<accession>A0A8J5K6N5</accession>
<dbReference type="PANTHER" id="PTHR11730">
    <property type="entry name" value="AMMONIUM TRANSPORTER"/>
    <property type="match status" value="1"/>
</dbReference>
<reference evidence="8" key="1">
    <citation type="journal article" date="2021" name="Sci. Adv.">
        <title>The American lobster genome reveals insights on longevity, neural, and immune adaptations.</title>
        <authorList>
            <person name="Polinski J.M."/>
            <person name="Zimin A.V."/>
            <person name="Clark K.F."/>
            <person name="Kohn A.B."/>
            <person name="Sadowski N."/>
            <person name="Timp W."/>
            <person name="Ptitsyn A."/>
            <person name="Khanna P."/>
            <person name="Romanova D.Y."/>
            <person name="Williams P."/>
            <person name="Greenwood S.J."/>
            <person name="Moroz L.L."/>
            <person name="Walt D.R."/>
            <person name="Bodnar A.G."/>
        </authorList>
    </citation>
    <scope>NUCLEOTIDE SEQUENCE</scope>
    <source>
        <strain evidence="8">GMGI-L3</strain>
    </source>
</reference>
<dbReference type="Pfam" id="PF00909">
    <property type="entry name" value="Ammonium_transp"/>
    <property type="match status" value="2"/>
</dbReference>
<evidence type="ECO:0000256" key="1">
    <source>
        <dbReference type="ARBA" id="ARBA00004141"/>
    </source>
</evidence>
<comment type="caution">
    <text evidence="8">The sequence shown here is derived from an EMBL/GenBank/DDBJ whole genome shotgun (WGS) entry which is preliminary data.</text>
</comment>
<protein>
    <submittedName>
        <fullName evidence="8">Ammonium transporter Rh type B-B-like</fullName>
    </submittedName>
</protein>
<evidence type="ECO:0000256" key="2">
    <source>
        <dbReference type="ARBA" id="ARBA00011036"/>
    </source>
</evidence>
<proteinExistence type="inferred from homology"/>
<feature type="transmembrane region" description="Helical" evidence="6">
    <location>
        <begin position="33"/>
        <end position="54"/>
    </location>
</feature>
<dbReference type="EMBL" id="JAHLQT010013238">
    <property type="protein sequence ID" value="KAG7170985.1"/>
    <property type="molecule type" value="Genomic_DNA"/>
</dbReference>
<dbReference type="GO" id="GO:0008519">
    <property type="term" value="F:ammonium channel activity"/>
    <property type="evidence" value="ECO:0007669"/>
    <property type="project" value="InterPro"/>
</dbReference>
<evidence type="ECO:0000256" key="5">
    <source>
        <dbReference type="ARBA" id="ARBA00023136"/>
    </source>
</evidence>
<keyword evidence="9" id="KW-1185">Reference proteome</keyword>